<dbReference type="Pfam" id="PF03961">
    <property type="entry name" value="FapA"/>
    <property type="match status" value="1"/>
</dbReference>
<keyword evidence="2" id="KW-1185">Reference proteome</keyword>
<evidence type="ECO:0000313" key="1">
    <source>
        <dbReference type="EMBL" id="ADU65282.1"/>
    </source>
</evidence>
<dbReference type="Proteomes" id="UP000002572">
    <property type="component" value="Chromosome"/>
</dbReference>
<protein>
    <recommendedName>
        <fullName evidence="3">DUF342 domain-containing protein</fullName>
    </recommendedName>
</protein>
<dbReference type="EMBL" id="CP002432">
    <property type="protein sequence ID" value="ADU65282.1"/>
    <property type="molecule type" value="Genomic_DNA"/>
</dbReference>
<evidence type="ECO:0008006" key="3">
    <source>
        <dbReference type="Google" id="ProtNLM"/>
    </source>
</evidence>
<dbReference type="InterPro" id="IPR046865">
    <property type="entry name" value="FapA_b_solenoid"/>
</dbReference>
<evidence type="ECO:0000313" key="2">
    <source>
        <dbReference type="Proteomes" id="UP000002572"/>
    </source>
</evidence>
<name>E6W0N0_DESIS</name>
<sequence>MRIVDIRSLKTGTRVARNIYKDRVLLLSKGYIIDDAIIETIRNRELRNVKVFIDDGQISEFEKRGGVYNVDVVERHHKSVRLDAPLVVNGFIDVHSQVFVAGELKVMKEVMPYSHVSCHGPAIIYGEVYGCCLVACEKMEFSSLGSPDGMRTMISLQEYSLEKLVLLKELNEMKAAKIQPLMAKLVPPVTKVAKLGKKVNMLPDETKMKLLGAYKKYIELNEEKKKIATQLQILENKITEVATRPRILVRGPVHPGVTIRIKDSVMRVEEPLHSVEFTLEDEKVQFKKIRE</sequence>
<dbReference type="OrthoDB" id="9822544at2"/>
<dbReference type="RefSeq" id="WP_013505170.1">
    <property type="nucleotide sequence ID" value="NC_014836.1"/>
</dbReference>
<reference evidence="1 2" key="1">
    <citation type="submission" date="2010-12" db="EMBL/GenBank/DDBJ databases">
        <title>Complete sequence of Desulfurispirillum indicum S5.</title>
        <authorList>
            <consortium name="US DOE Joint Genome Institute"/>
            <person name="Lucas S."/>
            <person name="Copeland A."/>
            <person name="Lapidus A."/>
            <person name="Cheng J.-F."/>
            <person name="Goodwin L."/>
            <person name="Pitluck S."/>
            <person name="Chertkov O."/>
            <person name="Held B."/>
            <person name="Detter J.C."/>
            <person name="Han C."/>
            <person name="Tapia R."/>
            <person name="Land M."/>
            <person name="Hauser L."/>
            <person name="Kyrpides N."/>
            <person name="Ivanova N."/>
            <person name="Mikhailova N."/>
            <person name="Haggblom M."/>
            <person name="Rauschenbach I."/>
            <person name="Bini E."/>
            <person name="Woyke T."/>
        </authorList>
    </citation>
    <scope>NUCLEOTIDE SEQUENCE [LARGE SCALE GENOMIC DNA]</scope>
    <source>
        <strain evidence="2">ATCC BAA-1389 / DSM 22839 / S5</strain>
    </source>
</reference>
<dbReference type="HOGENOM" id="CLU_955545_0_0_0"/>
<proteinExistence type="predicted"/>
<dbReference type="InParanoid" id="E6W0N0"/>
<accession>E6W0N0</accession>
<organism evidence="1 2">
    <name type="scientific">Desulfurispirillum indicum (strain ATCC BAA-1389 / DSM 22839 / S5)</name>
    <dbReference type="NCBI Taxonomy" id="653733"/>
    <lineage>
        <taxon>Bacteria</taxon>
        <taxon>Pseudomonadati</taxon>
        <taxon>Chrysiogenota</taxon>
        <taxon>Chrysiogenia</taxon>
        <taxon>Chrysiogenales</taxon>
        <taxon>Chrysiogenaceae</taxon>
        <taxon>Desulfurispirillum</taxon>
    </lineage>
</organism>
<dbReference type="KEGG" id="din:Selin_0534"/>
<dbReference type="eggNOG" id="COG1315">
    <property type="taxonomic scope" value="Bacteria"/>
</dbReference>
<dbReference type="STRING" id="653733.Selin_0534"/>
<dbReference type="AlphaFoldDB" id="E6W0N0"/>
<gene>
    <name evidence="1" type="ordered locus">Selin_0534</name>
</gene>